<feature type="signal peptide" evidence="1">
    <location>
        <begin position="1"/>
        <end position="18"/>
    </location>
</feature>
<comment type="caution">
    <text evidence="2">The sequence shown here is derived from an EMBL/GenBank/DDBJ whole genome shotgun (WGS) entry which is preliminary data.</text>
</comment>
<dbReference type="GO" id="GO:0031146">
    <property type="term" value="P:SCF-dependent proteasomal ubiquitin-dependent protein catabolic process"/>
    <property type="evidence" value="ECO:0007669"/>
    <property type="project" value="TreeGrafter"/>
</dbReference>
<keyword evidence="3" id="KW-1185">Reference proteome</keyword>
<proteinExistence type="predicted"/>
<dbReference type="PANTHER" id="PTHR13318:SF71">
    <property type="entry name" value="BTB_POZ DOMAIN-CONTAINING PROTEIN FBL11"/>
    <property type="match status" value="1"/>
</dbReference>
<gene>
    <name evidence="2" type="ORF">SASPL_138451</name>
</gene>
<evidence type="ECO:0000256" key="1">
    <source>
        <dbReference type="SAM" id="SignalP"/>
    </source>
</evidence>
<keyword evidence="1" id="KW-0732">Signal</keyword>
<dbReference type="EMBL" id="PNBA02000014">
    <property type="protein sequence ID" value="KAG6401589.1"/>
    <property type="molecule type" value="Genomic_DNA"/>
</dbReference>
<dbReference type="Proteomes" id="UP000298416">
    <property type="component" value="Unassembled WGS sequence"/>
</dbReference>
<dbReference type="Gene3D" id="3.80.10.10">
    <property type="entry name" value="Ribonuclease Inhibitor"/>
    <property type="match status" value="1"/>
</dbReference>
<reference evidence="2" key="1">
    <citation type="submission" date="2018-01" db="EMBL/GenBank/DDBJ databases">
        <authorList>
            <person name="Mao J.F."/>
        </authorList>
    </citation>
    <scope>NUCLEOTIDE SEQUENCE</scope>
    <source>
        <strain evidence="2">Huo1</strain>
        <tissue evidence="2">Leaf</tissue>
    </source>
</reference>
<dbReference type="SUPFAM" id="SSF52047">
    <property type="entry name" value="RNI-like"/>
    <property type="match status" value="1"/>
</dbReference>
<evidence type="ECO:0000313" key="3">
    <source>
        <dbReference type="Proteomes" id="UP000298416"/>
    </source>
</evidence>
<dbReference type="AlphaFoldDB" id="A0A8X8WWP6"/>
<evidence type="ECO:0000313" key="2">
    <source>
        <dbReference type="EMBL" id="KAG6401589.1"/>
    </source>
</evidence>
<evidence type="ECO:0008006" key="4">
    <source>
        <dbReference type="Google" id="ProtNLM"/>
    </source>
</evidence>
<organism evidence="2">
    <name type="scientific">Salvia splendens</name>
    <name type="common">Scarlet sage</name>
    <dbReference type="NCBI Taxonomy" id="180675"/>
    <lineage>
        <taxon>Eukaryota</taxon>
        <taxon>Viridiplantae</taxon>
        <taxon>Streptophyta</taxon>
        <taxon>Embryophyta</taxon>
        <taxon>Tracheophyta</taxon>
        <taxon>Spermatophyta</taxon>
        <taxon>Magnoliopsida</taxon>
        <taxon>eudicotyledons</taxon>
        <taxon>Gunneridae</taxon>
        <taxon>Pentapetalae</taxon>
        <taxon>asterids</taxon>
        <taxon>lamiids</taxon>
        <taxon>Lamiales</taxon>
        <taxon>Lamiaceae</taxon>
        <taxon>Nepetoideae</taxon>
        <taxon>Mentheae</taxon>
        <taxon>Salviinae</taxon>
        <taxon>Salvia</taxon>
        <taxon>Salvia subgen. Calosphace</taxon>
        <taxon>core Calosphace</taxon>
    </lineage>
</organism>
<protein>
    <recommendedName>
        <fullName evidence="4">F-box and leucine-rich repeat protein 2/20</fullName>
    </recommendedName>
</protein>
<name>A0A8X8WWP6_SALSN</name>
<feature type="chain" id="PRO_5036469401" description="F-box and leucine-rich repeat protein 2/20" evidence="1">
    <location>
        <begin position="19"/>
        <end position="507"/>
    </location>
</feature>
<dbReference type="SMART" id="SM00367">
    <property type="entry name" value="LRR_CC"/>
    <property type="match status" value="4"/>
</dbReference>
<dbReference type="InterPro" id="IPR032675">
    <property type="entry name" value="LRR_dom_sf"/>
</dbReference>
<accession>A0A8X8WWP6</accession>
<sequence length="507" mass="55961">MFSLNFFLLLQCVTDSELLSISEICCSLSYVNIKGCTLVTDHGISRMILNCNELCSILACDTSFVNHSALALCSSNPSKTQESENARKLLTLHIGRCGIAENNLSELLSKSDNLRSLCVNSVSRKCQEVLIQDALFRLLCLLTSSPTYFNILTSLMQKCSACQIQVSSAALLHVISRNAKLKSLKTRGCSDILQQESETKLRKLCMSKNTLEELYAVLGKSCKLEELELGWGFSYFSLGSLKQGLKGLRTLVVGLGGSLGPDGLDLLPLFCPMLETLILYFQVISDSAIINIIQNLQHLQILSLCYCFGGISSLSFKTRIPNLRSLKLERVTPWMTNEELAILAKSCTDLVTFSLVGCPLLDFEAQAIISSGWPGLTSLHLEECGELSVDGVTSLLDCHALEDLTIRHSVSVGPGIARDFIIHAASRLPMLRKVSIDVCDAKDGDFDLPSFGERCSLRSVKIARCKLQKSALELHNLEARRTPVHKETLVLFWDSQKLVTRVVKERL</sequence>
<dbReference type="GO" id="GO:0019005">
    <property type="term" value="C:SCF ubiquitin ligase complex"/>
    <property type="evidence" value="ECO:0007669"/>
    <property type="project" value="TreeGrafter"/>
</dbReference>
<reference evidence="2" key="2">
    <citation type="submission" date="2020-08" db="EMBL/GenBank/DDBJ databases">
        <title>Plant Genome Project.</title>
        <authorList>
            <person name="Zhang R.-G."/>
        </authorList>
    </citation>
    <scope>NUCLEOTIDE SEQUENCE</scope>
    <source>
        <strain evidence="2">Huo1</strain>
        <tissue evidence="2">Leaf</tissue>
    </source>
</reference>
<dbReference type="PANTHER" id="PTHR13318">
    <property type="entry name" value="PARTNER OF PAIRED, ISOFORM B-RELATED"/>
    <property type="match status" value="1"/>
</dbReference>
<dbReference type="InterPro" id="IPR006553">
    <property type="entry name" value="Leu-rich_rpt_Cys-con_subtyp"/>
</dbReference>